<keyword evidence="5 6" id="KW-0131">Cell cycle</keyword>
<dbReference type="GO" id="GO:0061775">
    <property type="term" value="F:cohesin loader activity"/>
    <property type="evidence" value="ECO:0007669"/>
    <property type="project" value="InterPro"/>
</dbReference>
<evidence type="ECO:0000259" key="8">
    <source>
        <dbReference type="Pfam" id="PF12830"/>
    </source>
</evidence>
<reference evidence="9" key="1">
    <citation type="submission" date="2013-12" db="EMBL/GenBank/DDBJ databases">
        <title>The Genome Sequence of Aphanomyces astaci APO3.</title>
        <authorList>
            <consortium name="The Broad Institute Genomics Platform"/>
            <person name="Russ C."/>
            <person name="Tyler B."/>
            <person name="van West P."/>
            <person name="Dieguez-Uribeondo J."/>
            <person name="Young S.K."/>
            <person name="Zeng Q."/>
            <person name="Gargeya S."/>
            <person name="Fitzgerald M."/>
            <person name="Abouelleil A."/>
            <person name="Alvarado L."/>
            <person name="Chapman S.B."/>
            <person name="Gainer-Dewar J."/>
            <person name="Goldberg J."/>
            <person name="Griggs A."/>
            <person name="Gujja S."/>
            <person name="Hansen M."/>
            <person name="Howarth C."/>
            <person name="Imamovic A."/>
            <person name="Ireland A."/>
            <person name="Larimer J."/>
            <person name="McCowan C."/>
            <person name="Murphy C."/>
            <person name="Pearson M."/>
            <person name="Poon T.W."/>
            <person name="Priest M."/>
            <person name="Roberts A."/>
            <person name="Saif S."/>
            <person name="Shea T."/>
            <person name="Sykes S."/>
            <person name="Wortman J."/>
            <person name="Nusbaum C."/>
            <person name="Birren B."/>
        </authorList>
    </citation>
    <scope>NUCLEOTIDE SEQUENCE [LARGE SCALE GENOMIC DNA]</scope>
    <source>
        <strain evidence="9">APO3</strain>
    </source>
</reference>
<dbReference type="InterPro" id="IPR024986">
    <property type="entry name" value="Nipped-B_C"/>
</dbReference>
<dbReference type="GO" id="GO:0010468">
    <property type="term" value="P:regulation of gene expression"/>
    <property type="evidence" value="ECO:0007669"/>
    <property type="project" value="InterPro"/>
</dbReference>
<accession>W4GHA4</accession>
<evidence type="ECO:0000256" key="1">
    <source>
        <dbReference type="ARBA" id="ARBA00004123"/>
    </source>
</evidence>
<dbReference type="RefSeq" id="XP_009831779.1">
    <property type="nucleotide sequence ID" value="XM_009833477.1"/>
</dbReference>
<dbReference type="GO" id="GO:0140588">
    <property type="term" value="P:chromatin looping"/>
    <property type="evidence" value="ECO:0007669"/>
    <property type="project" value="InterPro"/>
</dbReference>
<gene>
    <name evidence="9" type="ORF">H257_07826</name>
</gene>
<evidence type="ECO:0000256" key="5">
    <source>
        <dbReference type="ARBA" id="ARBA00023306"/>
    </source>
</evidence>
<name>W4GHA4_APHAT</name>
<feature type="compositionally biased region" description="Basic and acidic residues" evidence="7">
    <location>
        <begin position="125"/>
        <end position="137"/>
    </location>
</feature>
<dbReference type="GeneID" id="20809822"/>
<proteinExistence type="inferred from homology"/>
<keyword evidence="4 6" id="KW-0539">Nucleus</keyword>
<dbReference type="Gene3D" id="1.25.10.10">
    <property type="entry name" value="Leucine-rich Repeat Variant"/>
    <property type="match status" value="2"/>
</dbReference>
<dbReference type="GO" id="GO:0071169">
    <property type="term" value="P:establishment of protein localization to chromatin"/>
    <property type="evidence" value="ECO:0007669"/>
    <property type="project" value="TreeGrafter"/>
</dbReference>
<dbReference type="GO" id="GO:0003682">
    <property type="term" value="F:chromatin binding"/>
    <property type="evidence" value="ECO:0007669"/>
    <property type="project" value="TreeGrafter"/>
</dbReference>
<dbReference type="GO" id="GO:0034087">
    <property type="term" value="P:establishment of mitotic sister chromatid cohesion"/>
    <property type="evidence" value="ECO:0007669"/>
    <property type="project" value="TreeGrafter"/>
</dbReference>
<feature type="domain" description="Sister chromatid cohesion C-terminal" evidence="8">
    <location>
        <begin position="1230"/>
        <end position="1416"/>
    </location>
</feature>
<feature type="region of interest" description="Disordered" evidence="7">
    <location>
        <begin position="109"/>
        <end position="188"/>
    </location>
</feature>
<dbReference type="InterPro" id="IPR016024">
    <property type="entry name" value="ARM-type_fold"/>
</dbReference>
<dbReference type="PANTHER" id="PTHR21704:SF18">
    <property type="entry name" value="NIPPED-B-LIKE PROTEIN"/>
    <property type="match status" value="1"/>
</dbReference>
<evidence type="ECO:0000256" key="2">
    <source>
        <dbReference type="ARBA" id="ARBA00009252"/>
    </source>
</evidence>
<dbReference type="EMBL" id="KI913129">
    <property type="protein sequence ID" value="ETV79060.1"/>
    <property type="molecule type" value="Genomic_DNA"/>
</dbReference>
<dbReference type="Pfam" id="PF12765">
    <property type="entry name" value="Cohesin_HEAT"/>
    <property type="match status" value="1"/>
</dbReference>
<evidence type="ECO:0000256" key="7">
    <source>
        <dbReference type="SAM" id="MobiDB-lite"/>
    </source>
</evidence>
<evidence type="ECO:0000256" key="4">
    <source>
        <dbReference type="ARBA" id="ARBA00023242"/>
    </source>
</evidence>
<organism evidence="9">
    <name type="scientific">Aphanomyces astaci</name>
    <name type="common">Crayfish plague agent</name>
    <dbReference type="NCBI Taxonomy" id="112090"/>
    <lineage>
        <taxon>Eukaryota</taxon>
        <taxon>Sar</taxon>
        <taxon>Stramenopiles</taxon>
        <taxon>Oomycota</taxon>
        <taxon>Saprolegniomycetes</taxon>
        <taxon>Saprolegniales</taxon>
        <taxon>Verrucalvaceae</taxon>
        <taxon>Aphanomyces</taxon>
    </lineage>
</organism>
<dbReference type="OrthoDB" id="418242at2759"/>
<dbReference type="InterPro" id="IPR011989">
    <property type="entry name" value="ARM-like"/>
</dbReference>
<feature type="compositionally biased region" description="Basic residues" evidence="7">
    <location>
        <begin position="1558"/>
        <end position="1575"/>
    </location>
</feature>
<feature type="region of interest" description="Disordered" evidence="7">
    <location>
        <begin position="1550"/>
        <end position="1586"/>
    </location>
</feature>
<dbReference type="SUPFAM" id="SSF48371">
    <property type="entry name" value="ARM repeat"/>
    <property type="match status" value="1"/>
</dbReference>
<evidence type="ECO:0000313" key="9">
    <source>
        <dbReference type="EMBL" id="ETV79060.1"/>
    </source>
</evidence>
<dbReference type="GO" id="GO:0090694">
    <property type="term" value="C:Scc2-Scc4 cohesin loading complex"/>
    <property type="evidence" value="ECO:0007669"/>
    <property type="project" value="TreeGrafter"/>
</dbReference>
<sequence length="1586" mass="175302">MCAQLEMFEVTIQICSSSCAHMSHGLPLYVPIDGGADGADENTSIWTLPRPPIAYSNLPPIDASRLNMASVNNLLRNVPASLLPDHNPPVVQWDTLSPLLRTVVTDVPVLSPNVNRPHPPSKQHKTPDNVHDVTTPERKRRHESSNTSDPKNPRLSRVKVIQIADDDDDEEEGPSTPVPGDTQESKKKAIVHKYEEELHSLVGRLSTSPDVPRVTKKIMQSLQLLHKAHKDLIQHVSFDLLGNLMSILDTRVTDALSIDLFVVAYANSGDADWEVSGIDYTKLNDVGCAMDAASCMLYIMTAPNIDRRLLSEEYIEHCVHLLKHVLQRLLCPSLDNLVLSQLLQDAKSTVHPKYHGALKKKIDKVGLVHVTSAFMETVEELVTGLKLQDSWILSLSRAVVDTFSLEGNQASQANICLLQVRASVLVRGLFLHNPTHRPLLMDDIFAVLLKLPTTKRHMRTFKLSSHGGDVHVQMISMMLVTLAQASVRVSMDAVRDTARVIVHSLVQKCMKKDESHDFRQTFEHFVDDLLAMLPSPEWPAVHVILEALSGGLTNLMAQQKTNKLESQSSLLALHLLGKICASIRQIACQAKAHPIDTLTHPPALVECRDHARQLLASKHVNDSNANVAQCMVLMFLGDQSAHVSVDAEEFHRAQCAFSDEFRALKANVTLSSAVGRVLVTELVSHRDLCLHFDQMLMAIMTFLTRGQPTFRARVLKALGMIVDCDPLLMADDHLHQAITLSLSDEATSVRQSAVELVGKYIGLQSMLFPKYFGMLADRLRDKGISVRKSVLKIFKTYLQHTPMNPNDEAECVSKALRALVERIGVASEDESVKDAVLAILQDVWFGSSGHRSRSGHAAHHQDTVVTPASLRKKAAATNYKVLSMIDVVHHVHNPDWMVTLIGRLMSKNAVEIESACAAMVSELMEFLLQLEEGHTLPRLSFDDNEAQRVATLKTLHVICQASPRMVLPYLDTLTVYLKQDDRLTKPTQMHVLAMAASMIGLVLPSVEKPVEKWMVQLENDLKSLVLGAPPQVVKPAVDCLATLTTSGLHRPPKLLLKILEMLYAFLVKSETLIKLDKPISDKPNLLRSLFVAGLVAGSLDWEAHFDHITSHVFAKDKLVEMVYDVYARYCNVPNSHVHFNDALRVKTVQGLGYLVQKNPRMLLKAQQDHTLQTMILHPDPKVRTQILASLTDLLQGEEARLEKLHATQGTKVGKDQVQGDQEGDASLIGGVMQAQLPNMLKVATQKEASIRTQAIACIGLLLTQGLIAPMQCIPTLVALETDQLASVRDTAYLHLVAIHGKFPNMVSGPAIQGIFSSYQFQTRAFGKAIVCDTDNVCYLGRMYRACIQGNRSQRHAFFNGLLGAFRERGPVFTALAANRLTPAVALGYLTYVAQVLSAMPYDVEDEPLYVVYTINRDVALGLGAVQDKVKKYLGDDTTLDNLPEPPDAPIKPEVAAVGPTAFALTLLVRLKMALKAAYGLDNETCQTFQTSNTTKANETPVSRAAHESTLIPMNVDDMTMAVVGGTGMSNGWTQLKLLGEAAAQDQAQLDFDWEHPQLTKKKAKLPKRGGQRKRKQANDEDDNDLF</sequence>
<comment type="subcellular location">
    <subcellularLocation>
        <location evidence="1 6">Nucleus</location>
    </subcellularLocation>
</comment>
<dbReference type="GO" id="GO:1990414">
    <property type="term" value="P:replication-born double-strand break repair via sister chromatid exchange"/>
    <property type="evidence" value="ECO:0007669"/>
    <property type="project" value="TreeGrafter"/>
</dbReference>
<dbReference type="Pfam" id="PF12830">
    <property type="entry name" value="Nipped-B_C"/>
    <property type="match status" value="1"/>
</dbReference>
<dbReference type="STRING" id="112090.W4GHA4"/>
<comment type="similarity">
    <text evidence="2 6">Belongs to the SCC2/Nipped-B family.</text>
</comment>
<protein>
    <recommendedName>
        <fullName evidence="6">Sister chromatid cohesion protein</fullName>
    </recommendedName>
</protein>
<keyword evidence="3 6" id="KW-0677">Repeat</keyword>
<feature type="compositionally biased region" description="Acidic residues" evidence="7">
    <location>
        <begin position="164"/>
        <end position="173"/>
    </location>
</feature>
<dbReference type="InterPro" id="IPR033031">
    <property type="entry name" value="Scc2/Nipped-B"/>
</dbReference>
<dbReference type="CDD" id="cd23958">
    <property type="entry name" value="SCC2"/>
    <property type="match status" value="1"/>
</dbReference>
<dbReference type="InterPro" id="IPR026003">
    <property type="entry name" value="Cohesin_HEAT"/>
</dbReference>
<dbReference type="PANTHER" id="PTHR21704">
    <property type="entry name" value="NIPPED-B-LIKE PROTEIN DELANGIN SCC2-RELATED"/>
    <property type="match status" value="1"/>
</dbReference>
<evidence type="ECO:0000256" key="3">
    <source>
        <dbReference type="ARBA" id="ARBA00022737"/>
    </source>
</evidence>
<dbReference type="VEuPathDB" id="FungiDB:H257_07826"/>
<evidence type="ECO:0000256" key="6">
    <source>
        <dbReference type="RuleBase" id="RU364107"/>
    </source>
</evidence>